<dbReference type="STRING" id="51670.SAMN04488557_2840"/>
<evidence type="ECO:0000313" key="3">
    <source>
        <dbReference type="EMBL" id="SFV36855.1"/>
    </source>
</evidence>
<dbReference type="OrthoDB" id="7933915at2"/>
<dbReference type="AlphaFoldDB" id="A0A1I7NQF6"/>
<accession>A0A1I7NQF6</accession>
<keyword evidence="4" id="KW-1185">Reference proteome</keyword>
<dbReference type="RefSeq" id="WP_092868397.1">
    <property type="nucleotide sequence ID" value="NZ_FPCH01000003.1"/>
</dbReference>
<sequence length="128" mass="12708">MNDTTLGIIAAAVPLLVIGFFVLRRMPWILAFFVALVGVGIGYLHTTGATRDIGHQVRAALPAGILPEHKKAADEGAAVKAETPPPAPAAEPAPAAPAPAAPAAAPAPESTPAPAPETPAPAPAPANP</sequence>
<keyword evidence="2" id="KW-0472">Membrane</keyword>
<feature type="transmembrane region" description="Helical" evidence="2">
    <location>
        <begin position="28"/>
        <end position="46"/>
    </location>
</feature>
<reference evidence="4" key="1">
    <citation type="submission" date="2016-10" db="EMBL/GenBank/DDBJ databases">
        <authorList>
            <person name="Varghese N."/>
            <person name="Submissions S."/>
        </authorList>
    </citation>
    <scope>NUCLEOTIDE SEQUENCE [LARGE SCALE GENOMIC DNA]</scope>
    <source>
        <strain evidence="4">DSM 1565</strain>
    </source>
</reference>
<evidence type="ECO:0000256" key="2">
    <source>
        <dbReference type="SAM" id="Phobius"/>
    </source>
</evidence>
<gene>
    <name evidence="3" type="ORF">SAMN04488557_2840</name>
</gene>
<evidence type="ECO:0000313" key="4">
    <source>
        <dbReference type="Proteomes" id="UP000199423"/>
    </source>
</evidence>
<feature type="compositionally biased region" description="Pro residues" evidence="1">
    <location>
        <begin position="83"/>
        <end position="100"/>
    </location>
</feature>
<evidence type="ECO:0000256" key="1">
    <source>
        <dbReference type="SAM" id="MobiDB-lite"/>
    </source>
</evidence>
<dbReference type="Proteomes" id="UP000199423">
    <property type="component" value="Unassembled WGS sequence"/>
</dbReference>
<feature type="compositionally biased region" description="Pro residues" evidence="1">
    <location>
        <begin position="109"/>
        <end position="128"/>
    </location>
</feature>
<keyword evidence="2" id="KW-1133">Transmembrane helix</keyword>
<feature type="region of interest" description="Disordered" evidence="1">
    <location>
        <begin position="71"/>
        <end position="128"/>
    </location>
</feature>
<keyword evidence="2" id="KW-0812">Transmembrane</keyword>
<feature type="transmembrane region" description="Helical" evidence="2">
    <location>
        <begin position="6"/>
        <end position="23"/>
    </location>
</feature>
<organism evidence="3 4">
    <name type="scientific">Hyphomicrobium facile</name>
    <dbReference type="NCBI Taxonomy" id="51670"/>
    <lineage>
        <taxon>Bacteria</taxon>
        <taxon>Pseudomonadati</taxon>
        <taxon>Pseudomonadota</taxon>
        <taxon>Alphaproteobacteria</taxon>
        <taxon>Hyphomicrobiales</taxon>
        <taxon>Hyphomicrobiaceae</taxon>
        <taxon>Hyphomicrobium</taxon>
    </lineage>
</organism>
<proteinExistence type="predicted"/>
<dbReference type="EMBL" id="FPCH01000003">
    <property type="protein sequence ID" value="SFV36855.1"/>
    <property type="molecule type" value="Genomic_DNA"/>
</dbReference>
<protein>
    <submittedName>
        <fullName evidence="3">Uncharacterized protein</fullName>
    </submittedName>
</protein>
<name>A0A1I7NQF6_9HYPH</name>